<feature type="domain" description="HEPN" evidence="1">
    <location>
        <begin position="27"/>
        <end position="141"/>
    </location>
</feature>
<sequence length="155" mass="17722">MSKETPHHYKLRWQRLSRWAIEARRWIADAEEDLEVAKVLLNSKHYAASCFHSQQAGEKAVKASLYALGIEARGHSIADLLRALERACGKSFEHLIEDAKQLDKHYSPPRYPNLHPGMETPAYELYTRRDAESCLSSAQKILSSMKELLKQSNTT</sequence>
<dbReference type="SMART" id="SM00748">
    <property type="entry name" value="HEPN"/>
    <property type="match status" value="1"/>
</dbReference>
<dbReference type="Gene3D" id="1.20.120.330">
    <property type="entry name" value="Nucleotidyltransferases domain 2"/>
    <property type="match status" value="1"/>
</dbReference>
<dbReference type="Pfam" id="PF05168">
    <property type="entry name" value="HEPN"/>
    <property type="match status" value="1"/>
</dbReference>
<evidence type="ECO:0000259" key="1">
    <source>
        <dbReference type="PROSITE" id="PS50910"/>
    </source>
</evidence>
<organism evidence="2 3">
    <name type="scientific">Thermoproteota archaeon</name>
    <dbReference type="NCBI Taxonomy" id="2056631"/>
    <lineage>
        <taxon>Archaea</taxon>
        <taxon>Thermoproteota</taxon>
    </lineage>
</organism>
<reference evidence="2 3" key="1">
    <citation type="submission" date="2018-06" db="EMBL/GenBank/DDBJ databases">
        <title>Extensive metabolic versatility and redundancy in microbially diverse, dynamic hydrothermal sediments.</title>
        <authorList>
            <person name="Dombrowski N."/>
            <person name="Teske A."/>
            <person name="Baker B.J."/>
        </authorList>
    </citation>
    <scope>NUCLEOTIDE SEQUENCE [LARGE SCALE GENOMIC DNA]</scope>
    <source>
        <strain evidence="2">B34_G17</strain>
    </source>
</reference>
<protein>
    <recommendedName>
        <fullName evidence="1">HEPN domain-containing protein</fullName>
    </recommendedName>
</protein>
<evidence type="ECO:0000313" key="2">
    <source>
        <dbReference type="EMBL" id="RLE51972.1"/>
    </source>
</evidence>
<dbReference type="AlphaFoldDB" id="A0A497EY58"/>
<comment type="caution">
    <text evidence="2">The sequence shown here is derived from an EMBL/GenBank/DDBJ whole genome shotgun (WGS) entry which is preliminary data.</text>
</comment>
<accession>A0A497EY58</accession>
<dbReference type="SUPFAM" id="SSF81593">
    <property type="entry name" value="Nucleotidyltransferase substrate binding subunit/domain"/>
    <property type="match status" value="1"/>
</dbReference>
<evidence type="ECO:0000313" key="3">
    <source>
        <dbReference type="Proteomes" id="UP000272051"/>
    </source>
</evidence>
<proteinExistence type="predicted"/>
<dbReference type="EMBL" id="QMQX01000075">
    <property type="protein sequence ID" value="RLE51972.1"/>
    <property type="molecule type" value="Genomic_DNA"/>
</dbReference>
<dbReference type="InterPro" id="IPR007842">
    <property type="entry name" value="HEPN_dom"/>
</dbReference>
<dbReference type="Proteomes" id="UP000272051">
    <property type="component" value="Unassembled WGS sequence"/>
</dbReference>
<name>A0A497EY58_9CREN</name>
<dbReference type="PROSITE" id="PS50910">
    <property type="entry name" value="HEPN"/>
    <property type="match status" value="1"/>
</dbReference>
<gene>
    <name evidence="2" type="ORF">DRJ33_04820</name>
</gene>